<reference evidence="4 5" key="1">
    <citation type="submission" date="2019-06" db="EMBL/GenBank/DDBJ databases">
        <title>Sequencing the genomes of 1000 actinobacteria strains.</title>
        <authorList>
            <person name="Klenk H.-P."/>
        </authorList>
    </citation>
    <scope>NUCLEOTIDE SEQUENCE [LARGE SCALE GENOMIC DNA]</scope>
    <source>
        <strain evidence="4 5">DSM 18082</strain>
    </source>
</reference>
<dbReference type="EMBL" id="VFOQ01000002">
    <property type="protein sequence ID" value="TQL56885.1"/>
    <property type="molecule type" value="Genomic_DNA"/>
</dbReference>
<proteinExistence type="predicted"/>
<dbReference type="InterPro" id="IPR047718">
    <property type="entry name" value="RsbA-like_anti_sig"/>
</dbReference>
<evidence type="ECO:0000259" key="2">
    <source>
        <dbReference type="Pfam" id="PF13581"/>
    </source>
</evidence>
<dbReference type="Pfam" id="PF13581">
    <property type="entry name" value="HATPase_c_2"/>
    <property type="match status" value="1"/>
</dbReference>
<dbReference type="GO" id="GO:0004674">
    <property type="term" value="F:protein serine/threonine kinase activity"/>
    <property type="evidence" value="ECO:0007669"/>
    <property type="project" value="UniProtKB-KW"/>
</dbReference>
<dbReference type="PANTHER" id="PTHR35526">
    <property type="entry name" value="ANTI-SIGMA-F FACTOR RSBW-RELATED"/>
    <property type="match status" value="1"/>
</dbReference>
<evidence type="ECO:0000313" key="4">
    <source>
        <dbReference type="EMBL" id="TQL56885.1"/>
    </source>
</evidence>
<dbReference type="Proteomes" id="UP000319514">
    <property type="component" value="Unassembled WGS sequence"/>
</dbReference>
<name>A0A542Z995_9MICO</name>
<dbReference type="SUPFAM" id="SSF55874">
    <property type="entry name" value="ATPase domain of HSP90 chaperone/DNA topoisomerase II/histidine kinase"/>
    <property type="match status" value="1"/>
</dbReference>
<evidence type="ECO:0000259" key="3">
    <source>
        <dbReference type="Pfam" id="PF14417"/>
    </source>
</evidence>
<dbReference type="InterPro" id="IPR050267">
    <property type="entry name" value="Anti-sigma-factor_SerPK"/>
</dbReference>
<dbReference type="InterPro" id="IPR003594">
    <property type="entry name" value="HATPase_dom"/>
</dbReference>
<evidence type="ECO:0000313" key="5">
    <source>
        <dbReference type="Proteomes" id="UP000319514"/>
    </source>
</evidence>
<dbReference type="Gene3D" id="3.30.565.10">
    <property type="entry name" value="Histidine kinase-like ATPase, C-terminal domain"/>
    <property type="match status" value="1"/>
</dbReference>
<dbReference type="CDD" id="cd16936">
    <property type="entry name" value="HATPase_RsbW-like"/>
    <property type="match status" value="1"/>
</dbReference>
<keyword evidence="1" id="KW-0723">Serine/threonine-protein kinase</keyword>
<dbReference type="PANTHER" id="PTHR35526:SF3">
    <property type="entry name" value="ANTI-SIGMA-F FACTOR RSBW"/>
    <property type="match status" value="1"/>
</dbReference>
<dbReference type="InterPro" id="IPR036890">
    <property type="entry name" value="HATPase_C_sf"/>
</dbReference>
<accession>A0A542Z995</accession>
<evidence type="ECO:0000256" key="1">
    <source>
        <dbReference type="ARBA" id="ARBA00022527"/>
    </source>
</evidence>
<protein>
    <submittedName>
        <fullName evidence="4">Anti-sigma regulatory factor (Ser/Thr protein kinase)</fullName>
    </submittedName>
</protein>
<gene>
    <name evidence="4" type="ORF">FB474_3649</name>
</gene>
<dbReference type="Pfam" id="PF14417">
    <property type="entry name" value="MEDS"/>
    <property type="match status" value="1"/>
</dbReference>
<dbReference type="InterPro" id="IPR025847">
    <property type="entry name" value="MEDS_domain"/>
</dbReference>
<organism evidence="4 5">
    <name type="scientific">Oryzihumus leptocrescens</name>
    <dbReference type="NCBI Taxonomy" id="297536"/>
    <lineage>
        <taxon>Bacteria</taxon>
        <taxon>Bacillati</taxon>
        <taxon>Actinomycetota</taxon>
        <taxon>Actinomycetes</taxon>
        <taxon>Micrococcales</taxon>
        <taxon>Intrasporangiaceae</taxon>
        <taxon>Oryzihumus</taxon>
    </lineage>
</organism>
<keyword evidence="1" id="KW-0808">Transferase</keyword>
<dbReference type="OrthoDB" id="4088450at2"/>
<feature type="domain" description="MEDS" evidence="3">
    <location>
        <begin position="15"/>
        <end position="161"/>
    </location>
</feature>
<keyword evidence="5" id="KW-1185">Reference proteome</keyword>
<comment type="caution">
    <text evidence="4">The sequence shown here is derived from an EMBL/GenBank/DDBJ whole genome shotgun (WGS) entry which is preliminary data.</text>
</comment>
<sequence length="318" mass="34704">MPLTAAGAQPSEGYRHEAFLWSGKDEFLAGTVPFVQEAVAQGQPVLVALIRPRIEWVRRELGGSPEGVAFVDMAELGRNPARIIPAWRAFIDDNGGGSRALRGIGEPVWAGRRSPEVTECQVHESLLNLAIGPTVPLWLRCPYEADALDGAVIEEAHRSHPQLVERGAEQGSRRYGGMAHIRAAFELPLPEPAAGHVDLEAFGVADLGRLRALVRQRARDVRLDPDRVEDLVLAVHEVSANSIDHGGGGGVLRVWREPDRIVCEVRDHGRIEDALVGRRTPTGEQGRGRGLWLANQLCDLVQIRSLADGTAVRVSCWL</sequence>
<dbReference type="AlphaFoldDB" id="A0A542Z995"/>
<dbReference type="NCBIfam" id="NF041045">
    <property type="entry name" value="RsbA_anti_sig"/>
    <property type="match status" value="1"/>
</dbReference>
<keyword evidence="1" id="KW-0418">Kinase</keyword>
<feature type="domain" description="Histidine kinase/HSP90-like ATPase" evidence="2">
    <location>
        <begin position="205"/>
        <end position="315"/>
    </location>
</feature>
<dbReference type="RefSeq" id="WP_141790251.1">
    <property type="nucleotide sequence ID" value="NZ_BAAAKX010000015.1"/>
</dbReference>